<organism evidence="1 2">
    <name type="scientific">Desulfosarcina widdelii</name>
    <dbReference type="NCBI Taxonomy" id="947919"/>
    <lineage>
        <taxon>Bacteria</taxon>
        <taxon>Pseudomonadati</taxon>
        <taxon>Thermodesulfobacteriota</taxon>
        <taxon>Desulfobacteria</taxon>
        <taxon>Desulfobacterales</taxon>
        <taxon>Desulfosarcinaceae</taxon>
        <taxon>Desulfosarcina</taxon>
    </lineage>
</organism>
<protein>
    <submittedName>
        <fullName evidence="1">Uncharacterized protein</fullName>
    </submittedName>
</protein>
<dbReference type="EMBL" id="AP021875">
    <property type="protein sequence ID" value="BBO74286.1"/>
    <property type="molecule type" value="Genomic_DNA"/>
</dbReference>
<sequence length="90" mass="10653">MKSLRIDYNESDQAIEAVEKALPEPWDSVCEKYDNDVHRISDVGDREPYTAVYACYDENNRPVYYLVEEDAALMRMRRKTFLDKLGQDRK</sequence>
<dbReference type="OrthoDB" id="5420628at2"/>
<dbReference type="RefSeq" id="WP_155303327.1">
    <property type="nucleotide sequence ID" value="NZ_AP021875.1"/>
</dbReference>
<accession>A0A5K7YY39</accession>
<dbReference type="Proteomes" id="UP000427769">
    <property type="component" value="Chromosome"/>
</dbReference>
<gene>
    <name evidence="1" type="ORF">DSCW_17030</name>
</gene>
<evidence type="ECO:0000313" key="1">
    <source>
        <dbReference type="EMBL" id="BBO74286.1"/>
    </source>
</evidence>
<reference evidence="1 2" key="1">
    <citation type="submission" date="2019-11" db="EMBL/GenBank/DDBJ databases">
        <title>Comparative genomics of hydrocarbon-degrading Desulfosarcina strains.</title>
        <authorList>
            <person name="Watanabe M."/>
            <person name="Kojima H."/>
            <person name="Fukui M."/>
        </authorList>
    </citation>
    <scope>NUCLEOTIDE SEQUENCE [LARGE SCALE GENOMIC DNA]</scope>
    <source>
        <strain evidence="1 2">PP31</strain>
    </source>
</reference>
<dbReference type="AlphaFoldDB" id="A0A5K7YY39"/>
<name>A0A5K7YY39_9BACT</name>
<proteinExistence type="predicted"/>
<dbReference type="KEGG" id="dwd:DSCW_17030"/>
<keyword evidence="2" id="KW-1185">Reference proteome</keyword>
<evidence type="ECO:0000313" key="2">
    <source>
        <dbReference type="Proteomes" id="UP000427769"/>
    </source>
</evidence>